<name>A0ABP0G2M5_CLALP</name>
<evidence type="ECO:0000313" key="3">
    <source>
        <dbReference type="Proteomes" id="UP001642483"/>
    </source>
</evidence>
<sequence>MHIMSMPGAPSLPEDKSKPVQADGDGNILSGGRGEQPGTSRAAEMQAGIPVGGWCEINK</sequence>
<gene>
    <name evidence="2" type="ORF">CVLEPA_LOCUS18014</name>
</gene>
<comment type="caution">
    <text evidence="2">The sequence shown here is derived from an EMBL/GenBank/DDBJ whole genome shotgun (WGS) entry which is preliminary data.</text>
</comment>
<evidence type="ECO:0000256" key="1">
    <source>
        <dbReference type="SAM" id="MobiDB-lite"/>
    </source>
</evidence>
<feature type="region of interest" description="Disordered" evidence="1">
    <location>
        <begin position="1"/>
        <end position="47"/>
    </location>
</feature>
<accession>A0ABP0G2M5</accession>
<reference evidence="2 3" key="1">
    <citation type="submission" date="2024-02" db="EMBL/GenBank/DDBJ databases">
        <authorList>
            <person name="Daric V."/>
            <person name="Darras S."/>
        </authorList>
    </citation>
    <scope>NUCLEOTIDE SEQUENCE [LARGE SCALE GENOMIC DNA]</scope>
</reference>
<organism evidence="2 3">
    <name type="scientific">Clavelina lepadiformis</name>
    <name type="common">Light-bulb sea squirt</name>
    <name type="synonym">Ascidia lepadiformis</name>
    <dbReference type="NCBI Taxonomy" id="159417"/>
    <lineage>
        <taxon>Eukaryota</taxon>
        <taxon>Metazoa</taxon>
        <taxon>Chordata</taxon>
        <taxon>Tunicata</taxon>
        <taxon>Ascidiacea</taxon>
        <taxon>Aplousobranchia</taxon>
        <taxon>Clavelinidae</taxon>
        <taxon>Clavelina</taxon>
    </lineage>
</organism>
<protein>
    <submittedName>
        <fullName evidence="2">Uncharacterized protein</fullName>
    </submittedName>
</protein>
<keyword evidence="3" id="KW-1185">Reference proteome</keyword>
<dbReference type="EMBL" id="CAWYQH010000101">
    <property type="protein sequence ID" value="CAK8686105.1"/>
    <property type="molecule type" value="Genomic_DNA"/>
</dbReference>
<evidence type="ECO:0000313" key="2">
    <source>
        <dbReference type="EMBL" id="CAK8686105.1"/>
    </source>
</evidence>
<dbReference type="Proteomes" id="UP001642483">
    <property type="component" value="Unassembled WGS sequence"/>
</dbReference>
<proteinExistence type="predicted"/>